<dbReference type="AlphaFoldDB" id="A0A6C0JDS3"/>
<evidence type="ECO:0000313" key="1">
    <source>
        <dbReference type="EMBL" id="QHU01888.1"/>
    </source>
</evidence>
<dbReference type="EMBL" id="MN740350">
    <property type="protein sequence ID" value="QHU01888.1"/>
    <property type="molecule type" value="Genomic_DNA"/>
</dbReference>
<proteinExistence type="predicted"/>
<organism evidence="1">
    <name type="scientific">viral metagenome</name>
    <dbReference type="NCBI Taxonomy" id="1070528"/>
    <lineage>
        <taxon>unclassified sequences</taxon>
        <taxon>metagenomes</taxon>
        <taxon>organismal metagenomes</taxon>
    </lineage>
</organism>
<name>A0A6C0JDS3_9ZZZZ</name>
<sequence>MTFEIWECLTSINQPTYSISTFGRERNKHSKILSSSNGCVNINYKKYYNHRLSCITIFTKPR</sequence>
<protein>
    <submittedName>
        <fullName evidence="1">Uncharacterized protein</fullName>
    </submittedName>
</protein>
<reference evidence="1" key="1">
    <citation type="journal article" date="2020" name="Nature">
        <title>Giant virus diversity and host interactions through global metagenomics.</title>
        <authorList>
            <person name="Schulz F."/>
            <person name="Roux S."/>
            <person name="Paez-Espino D."/>
            <person name="Jungbluth S."/>
            <person name="Walsh D.A."/>
            <person name="Denef V.J."/>
            <person name="McMahon K.D."/>
            <person name="Konstantinidis K.T."/>
            <person name="Eloe-Fadrosh E.A."/>
            <person name="Kyrpides N.C."/>
            <person name="Woyke T."/>
        </authorList>
    </citation>
    <scope>NUCLEOTIDE SEQUENCE</scope>
    <source>
        <strain evidence="1">GVMAG-M-3300025880-56</strain>
    </source>
</reference>
<accession>A0A6C0JDS3</accession>